<dbReference type="AlphaFoldDB" id="A0A2P8G1Y1"/>
<sequence length="130" mass="13904">MKTVASLGLLVLLLSHSLGWSVAVLFAGKTAGATERSEALQSEASAWHRFAELSERVQEMQLAKTPLTPLGSVLKTLGDLAKTYLPGANIHSKWVGEIDLPRGKVRFAEPLLIATTGSPNFITPPPEMIG</sequence>
<keyword evidence="2" id="KW-1185">Reference proteome</keyword>
<name>A0A2P8G1Y1_9BACT</name>
<evidence type="ECO:0000313" key="2">
    <source>
        <dbReference type="Proteomes" id="UP000241964"/>
    </source>
</evidence>
<organism evidence="1 2">
    <name type="scientific">Dyadobacter jiangsuensis</name>
    <dbReference type="NCBI Taxonomy" id="1591085"/>
    <lineage>
        <taxon>Bacteria</taxon>
        <taxon>Pseudomonadati</taxon>
        <taxon>Bacteroidota</taxon>
        <taxon>Cytophagia</taxon>
        <taxon>Cytophagales</taxon>
        <taxon>Spirosomataceae</taxon>
        <taxon>Dyadobacter</taxon>
    </lineage>
</organism>
<comment type="caution">
    <text evidence="1">The sequence shown here is derived from an EMBL/GenBank/DDBJ whole genome shotgun (WGS) entry which is preliminary data.</text>
</comment>
<dbReference type="Proteomes" id="UP000241964">
    <property type="component" value="Unassembled WGS sequence"/>
</dbReference>
<gene>
    <name evidence="1" type="ORF">CLV60_107226</name>
</gene>
<accession>A0A2P8G1Y1</accession>
<dbReference type="OrthoDB" id="9908994at2"/>
<reference evidence="1 2" key="1">
    <citation type="submission" date="2018-03" db="EMBL/GenBank/DDBJ databases">
        <title>Genomic Encyclopedia of Archaeal and Bacterial Type Strains, Phase II (KMG-II): from individual species to whole genera.</title>
        <authorList>
            <person name="Goeker M."/>
        </authorList>
    </citation>
    <scope>NUCLEOTIDE SEQUENCE [LARGE SCALE GENOMIC DNA]</scope>
    <source>
        <strain evidence="1 2">DSM 29057</strain>
    </source>
</reference>
<proteinExistence type="predicted"/>
<dbReference type="EMBL" id="PYAS01000007">
    <property type="protein sequence ID" value="PSL27961.1"/>
    <property type="molecule type" value="Genomic_DNA"/>
</dbReference>
<protein>
    <submittedName>
        <fullName evidence="1">Uncharacterized protein</fullName>
    </submittedName>
</protein>
<dbReference type="RefSeq" id="WP_106596438.1">
    <property type="nucleotide sequence ID" value="NZ_PYAS01000007.1"/>
</dbReference>
<evidence type="ECO:0000313" key="1">
    <source>
        <dbReference type="EMBL" id="PSL27961.1"/>
    </source>
</evidence>